<evidence type="ECO:0000256" key="7">
    <source>
        <dbReference type="ARBA" id="ARBA00022989"/>
    </source>
</evidence>
<gene>
    <name evidence="12" type="primary">yfiB_1</name>
    <name evidence="12" type="ORF">BN000_02475</name>
</gene>
<dbReference type="Pfam" id="PF00664">
    <property type="entry name" value="ABC_membrane"/>
    <property type="match status" value="1"/>
</dbReference>
<comment type="subcellular location">
    <subcellularLocation>
        <location evidence="1">Cell membrane</location>
        <topology evidence="1">Multi-pass membrane protein</topology>
    </subcellularLocation>
</comment>
<evidence type="ECO:0000259" key="11">
    <source>
        <dbReference type="PROSITE" id="PS50929"/>
    </source>
</evidence>
<dbReference type="GO" id="GO:0005886">
    <property type="term" value="C:plasma membrane"/>
    <property type="evidence" value="ECO:0007669"/>
    <property type="project" value="UniProtKB-SubCell"/>
</dbReference>
<feature type="transmembrane region" description="Helical" evidence="9">
    <location>
        <begin position="235"/>
        <end position="258"/>
    </location>
</feature>
<dbReference type="RefSeq" id="WP_090634642.1">
    <property type="nucleotide sequence ID" value="NZ_CVRB01000002.1"/>
</dbReference>
<name>A0A0U1NX02_9BACI</name>
<dbReference type="Pfam" id="PF00005">
    <property type="entry name" value="ABC_tran"/>
    <property type="match status" value="1"/>
</dbReference>
<dbReference type="GO" id="GO:0016887">
    <property type="term" value="F:ATP hydrolysis activity"/>
    <property type="evidence" value="ECO:0007669"/>
    <property type="project" value="InterPro"/>
</dbReference>
<dbReference type="PROSITE" id="PS50929">
    <property type="entry name" value="ABC_TM1F"/>
    <property type="match status" value="1"/>
</dbReference>
<dbReference type="FunFam" id="3.40.50.300:FF:000221">
    <property type="entry name" value="Multidrug ABC transporter ATP-binding protein"/>
    <property type="match status" value="1"/>
</dbReference>
<sequence length="575" mass="63170">MEFLGKYVRQYWKSFSIAVLFLTFEAICDLLQPTIMSKIIDIGVVQKDIHYVLKMGGLMLLITFFGAISASTRSVVASTVSQKFGTGLRSDLFKKIQSLSFKNIDKFDRASLITRLTNDVTQVQVFVNGLMRIFVKSPLLAIGGLIMATRLNLQLAVVLAVVVPIVAGLIVFNMRLGFPLFAKVQKALDRVNGVMREYLSGVRVVKAFNRFDVEVDKFKAANDQLKNQAMTANRLMSIFSPSIMLTVNLGIVVVLWIGGLGVNSGHIQVGHIIAFINYMTQILFSLMMISMVFNMFVRARASAGRIGEVFKQTETITWKNEALFSPTEKGRIDFENVRFSYEGAAGEPVLKNANLTCLPGETIGIIGSTGSGKSTLVGLIPRFYDVTSGTIKVDGEDIRNINPKKLREKIAIVPQKNILFSGSVKENICWGKDDATDAEVEMAASIAGAHDFIAASPEGYHTAIGQGGVNFSGGQKQRISIARALVKNPEILILDDSTSAVDVTTEAKIKEGLKKYAKGLTCLLIAQRITSIIDADKIVVMDQGEIVGIGRHDELMQECRVYQEIFHSQMGKEVL</sequence>
<evidence type="ECO:0000313" key="13">
    <source>
        <dbReference type="Proteomes" id="UP000199087"/>
    </source>
</evidence>
<dbReference type="Gene3D" id="1.20.1560.10">
    <property type="entry name" value="ABC transporter type 1, transmembrane domain"/>
    <property type="match status" value="1"/>
</dbReference>
<evidence type="ECO:0000256" key="4">
    <source>
        <dbReference type="ARBA" id="ARBA00022692"/>
    </source>
</evidence>
<feature type="domain" description="ABC transmembrane type-1" evidence="11">
    <location>
        <begin position="17"/>
        <end position="298"/>
    </location>
</feature>
<dbReference type="InterPro" id="IPR003439">
    <property type="entry name" value="ABC_transporter-like_ATP-bd"/>
</dbReference>
<dbReference type="CDD" id="cd18548">
    <property type="entry name" value="ABC_6TM_Tm287_like"/>
    <property type="match status" value="1"/>
</dbReference>
<dbReference type="PANTHER" id="PTHR43394:SF1">
    <property type="entry name" value="ATP-BINDING CASSETTE SUB-FAMILY B MEMBER 10, MITOCHONDRIAL"/>
    <property type="match status" value="1"/>
</dbReference>
<protein>
    <submittedName>
        <fullName evidence="12">ABC transporter-like protein</fullName>
    </submittedName>
</protein>
<feature type="domain" description="ABC transporter" evidence="10">
    <location>
        <begin position="332"/>
        <end position="568"/>
    </location>
</feature>
<dbReference type="GO" id="GO:0005524">
    <property type="term" value="F:ATP binding"/>
    <property type="evidence" value="ECO:0007669"/>
    <property type="project" value="UniProtKB-KW"/>
</dbReference>
<reference evidence="13" key="1">
    <citation type="submission" date="2015-05" db="EMBL/GenBank/DDBJ databases">
        <authorList>
            <person name="Urmite Genomes"/>
        </authorList>
    </citation>
    <scope>NUCLEOTIDE SEQUENCE [LARGE SCALE GENOMIC DNA]</scope>
    <source>
        <strain evidence="13">LF1</strain>
    </source>
</reference>
<dbReference type="SUPFAM" id="SSF52540">
    <property type="entry name" value="P-loop containing nucleoside triphosphate hydrolases"/>
    <property type="match status" value="1"/>
</dbReference>
<dbReference type="GO" id="GO:0015421">
    <property type="term" value="F:ABC-type oligopeptide transporter activity"/>
    <property type="evidence" value="ECO:0007669"/>
    <property type="project" value="TreeGrafter"/>
</dbReference>
<dbReference type="InterPro" id="IPR011527">
    <property type="entry name" value="ABC1_TM_dom"/>
</dbReference>
<evidence type="ECO:0000256" key="2">
    <source>
        <dbReference type="ARBA" id="ARBA00022448"/>
    </source>
</evidence>
<dbReference type="Gene3D" id="3.40.50.300">
    <property type="entry name" value="P-loop containing nucleotide triphosphate hydrolases"/>
    <property type="match status" value="1"/>
</dbReference>
<keyword evidence="3" id="KW-1003">Cell membrane</keyword>
<evidence type="ECO:0000256" key="8">
    <source>
        <dbReference type="ARBA" id="ARBA00023136"/>
    </source>
</evidence>
<keyword evidence="6" id="KW-0067">ATP-binding</keyword>
<evidence type="ECO:0000256" key="1">
    <source>
        <dbReference type="ARBA" id="ARBA00004651"/>
    </source>
</evidence>
<dbReference type="InterPro" id="IPR039421">
    <property type="entry name" value="Type_1_exporter"/>
</dbReference>
<dbReference type="InterPro" id="IPR027417">
    <property type="entry name" value="P-loop_NTPase"/>
</dbReference>
<accession>A0A0U1NX02</accession>
<keyword evidence="5" id="KW-0547">Nucleotide-binding</keyword>
<evidence type="ECO:0000256" key="3">
    <source>
        <dbReference type="ARBA" id="ARBA00022475"/>
    </source>
</evidence>
<feature type="transmembrane region" description="Helical" evidence="9">
    <location>
        <begin position="153"/>
        <end position="172"/>
    </location>
</feature>
<proteinExistence type="predicted"/>
<feature type="transmembrane region" description="Helical" evidence="9">
    <location>
        <begin position="12"/>
        <end position="31"/>
    </location>
</feature>
<dbReference type="STRING" id="1499688.BN000_02475"/>
<keyword evidence="7 9" id="KW-1133">Transmembrane helix</keyword>
<evidence type="ECO:0000256" key="9">
    <source>
        <dbReference type="SAM" id="Phobius"/>
    </source>
</evidence>
<organism evidence="12 13">
    <name type="scientific">Neobacillus massiliamazoniensis</name>
    <dbReference type="NCBI Taxonomy" id="1499688"/>
    <lineage>
        <taxon>Bacteria</taxon>
        <taxon>Bacillati</taxon>
        <taxon>Bacillota</taxon>
        <taxon>Bacilli</taxon>
        <taxon>Bacillales</taxon>
        <taxon>Bacillaceae</taxon>
        <taxon>Neobacillus</taxon>
    </lineage>
</organism>
<dbReference type="SMART" id="SM00382">
    <property type="entry name" value="AAA"/>
    <property type="match status" value="1"/>
</dbReference>
<dbReference type="InterPro" id="IPR017871">
    <property type="entry name" value="ABC_transporter-like_CS"/>
</dbReference>
<dbReference type="OrthoDB" id="9770415at2"/>
<keyword evidence="4 9" id="KW-0812">Transmembrane</keyword>
<dbReference type="AlphaFoldDB" id="A0A0U1NX02"/>
<evidence type="ECO:0000256" key="5">
    <source>
        <dbReference type="ARBA" id="ARBA00022741"/>
    </source>
</evidence>
<evidence type="ECO:0000259" key="10">
    <source>
        <dbReference type="PROSITE" id="PS50893"/>
    </source>
</evidence>
<keyword evidence="8 9" id="KW-0472">Membrane</keyword>
<keyword evidence="2" id="KW-0813">Transport</keyword>
<dbReference type="EMBL" id="CVRB01000002">
    <property type="protein sequence ID" value="CRK82543.1"/>
    <property type="molecule type" value="Genomic_DNA"/>
</dbReference>
<dbReference type="PROSITE" id="PS50893">
    <property type="entry name" value="ABC_TRANSPORTER_2"/>
    <property type="match status" value="1"/>
</dbReference>
<evidence type="ECO:0000313" key="12">
    <source>
        <dbReference type="EMBL" id="CRK82543.1"/>
    </source>
</evidence>
<dbReference type="InterPro" id="IPR003593">
    <property type="entry name" value="AAA+_ATPase"/>
</dbReference>
<evidence type="ECO:0000256" key="6">
    <source>
        <dbReference type="ARBA" id="ARBA00022840"/>
    </source>
</evidence>
<keyword evidence="13" id="KW-1185">Reference proteome</keyword>
<dbReference type="Proteomes" id="UP000199087">
    <property type="component" value="Unassembled WGS sequence"/>
</dbReference>
<feature type="transmembrane region" description="Helical" evidence="9">
    <location>
        <begin position="278"/>
        <end position="297"/>
    </location>
</feature>
<dbReference type="PANTHER" id="PTHR43394">
    <property type="entry name" value="ATP-DEPENDENT PERMEASE MDL1, MITOCHONDRIAL"/>
    <property type="match status" value="1"/>
</dbReference>
<dbReference type="PROSITE" id="PS00211">
    <property type="entry name" value="ABC_TRANSPORTER_1"/>
    <property type="match status" value="1"/>
</dbReference>
<dbReference type="SUPFAM" id="SSF90123">
    <property type="entry name" value="ABC transporter transmembrane region"/>
    <property type="match status" value="1"/>
</dbReference>
<dbReference type="InterPro" id="IPR036640">
    <property type="entry name" value="ABC1_TM_sf"/>
</dbReference>
<feature type="transmembrane region" description="Helical" evidence="9">
    <location>
        <begin position="51"/>
        <end position="70"/>
    </location>
</feature>